<evidence type="ECO:0000256" key="1">
    <source>
        <dbReference type="ARBA" id="ARBA00000832"/>
    </source>
</evidence>
<dbReference type="SUPFAM" id="SSF100950">
    <property type="entry name" value="NagB/RpiA/CoA transferase-like"/>
    <property type="match status" value="1"/>
</dbReference>
<reference evidence="10" key="1">
    <citation type="journal article" date="2019" name="Int. J. Syst. Evol. Microbiol.">
        <title>The Global Catalogue of Microorganisms (GCM) 10K type strain sequencing project: providing services to taxonomists for standard genome sequencing and annotation.</title>
        <authorList>
            <consortium name="The Broad Institute Genomics Platform"/>
            <consortium name="The Broad Institute Genome Sequencing Center for Infectious Disease"/>
            <person name="Wu L."/>
            <person name="Ma J."/>
        </authorList>
    </citation>
    <scope>NUCLEOTIDE SEQUENCE [LARGE SCALE GENOMIC DNA]</scope>
    <source>
        <strain evidence="10">CGMCC 1.15277</strain>
    </source>
</reference>
<name>A0ABW1X1J2_9ACTN</name>
<dbReference type="InterPro" id="IPR006148">
    <property type="entry name" value="Glc/Gal-6P_isomerase"/>
</dbReference>
<dbReference type="Gene3D" id="3.40.50.1360">
    <property type="match status" value="1"/>
</dbReference>
<evidence type="ECO:0000256" key="7">
    <source>
        <dbReference type="RuleBase" id="RU365095"/>
    </source>
</evidence>
<evidence type="ECO:0000256" key="3">
    <source>
        <dbReference type="ARBA" id="ARBA00004961"/>
    </source>
</evidence>
<evidence type="ECO:0000256" key="6">
    <source>
        <dbReference type="ARBA" id="ARBA00020337"/>
    </source>
</evidence>
<dbReference type="InterPro" id="IPR005900">
    <property type="entry name" value="6-phosphogluconolactonase_DevB"/>
</dbReference>
<dbReference type="PANTHER" id="PTHR11054:SF0">
    <property type="entry name" value="6-PHOSPHOGLUCONOLACTONASE"/>
    <property type="match status" value="1"/>
</dbReference>
<accession>A0ABW1X1J2</accession>
<dbReference type="PANTHER" id="PTHR11054">
    <property type="entry name" value="6-PHOSPHOGLUCONOLACTONASE"/>
    <property type="match status" value="1"/>
</dbReference>
<gene>
    <name evidence="7 9" type="primary">pgl</name>
    <name evidence="9" type="ORF">ACFP57_10210</name>
</gene>
<dbReference type="Proteomes" id="UP001596266">
    <property type="component" value="Unassembled WGS sequence"/>
</dbReference>
<organism evidence="9 10">
    <name type="scientific">Luteococcus sanguinis</name>
    <dbReference type="NCBI Taxonomy" id="174038"/>
    <lineage>
        <taxon>Bacteria</taxon>
        <taxon>Bacillati</taxon>
        <taxon>Actinomycetota</taxon>
        <taxon>Actinomycetes</taxon>
        <taxon>Propionibacteriales</taxon>
        <taxon>Propionibacteriaceae</taxon>
        <taxon>Luteococcus</taxon>
    </lineage>
</organism>
<evidence type="ECO:0000256" key="5">
    <source>
        <dbReference type="ARBA" id="ARBA00013198"/>
    </source>
</evidence>
<comment type="caution">
    <text evidence="9">The sequence shown here is derived from an EMBL/GenBank/DDBJ whole genome shotgun (WGS) entry which is preliminary data.</text>
</comment>
<dbReference type="CDD" id="cd01400">
    <property type="entry name" value="6PGL"/>
    <property type="match status" value="1"/>
</dbReference>
<evidence type="ECO:0000313" key="9">
    <source>
        <dbReference type="EMBL" id="MFC6397350.1"/>
    </source>
</evidence>
<evidence type="ECO:0000256" key="4">
    <source>
        <dbReference type="ARBA" id="ARBA00010662"/>
    </source>
</evidence>
<comment type="similarity">
    <text evidence="4 7">Belongs to the glucosamine/galactosamine-6-phosphate isomerase family. 6-phosphogluconolactonase subfamily.</text>
</comment>
<dbReference type="EMBL" id="JBHSUA010000020">
    <property type="protein sequence ID" value="MFC6397350.1"/>
    <property type="molecule type" value="Genomic_DNA"/>
</dbReference>
<keyword evidence="10" id="KW-1185">Reference proteome</keyword>
<proteinExistence type="inferred from homology"/>
<protein>
    <recommendedName>
        <fullName evidence="6 7">6-phosphogluconolactonase</fullName>
        <shortName evidence="7">6PGL</shortName>
        <ecNumber evidence="5 7">3.1.1.31</ecNumber>
    </recommendedName>
</protein>
<dbReference type="InterPro" id="IPR039104">
    <property type="entry name" value="6PGL"/>
</dbReference>
<sequence>MTRVLRHQSADEMTEAAARRLLDRLIGLQQERETVHLCLAGGTTALRVYDAFADLAPESGLQPGKLTLWWGDEKYVPPTDAERNSLQSLAVLARTLPINVSQTHPIPAPTGSDDPSEAAFAYAQELGDVTFDICLLGMGADGHVAALFPHSPALEAAGLAYGVTDAPVEPPERVTLTLNAINRSKSVWLFVAGEAKVEALRGALAGDPDLPASHVRGTDETLWFIDPAASGDLPSFRCAF</sequence>
<dbReference type="Pfam" id="PF01182">
    <property type="entry name" value="Glucosamine_iso"/>
    <property type="match status" value="1"/>
</dbReference>
<evidence type="ECO:0000313" key="10">
    <source>
        <dbReference type="Proteomes" id="UP001596266"/>
    </source>
</evidence>
<dbReference type="EC" id="3.1.1.31" evidence="5 7"/>
<feature type="domain" description="Glucosamine/galactosamine-6-phosphate isomerase" evidence="8">
    <location>
        <begin position="9"/>
        <end position="223"/>
    </location>
</feature>
<evidence type="ECO:0000256" key="2">
    <source>
        <dbReference type="ARBA" id="ARBA00002681"/>
    </source>
</evidence>
<dbReference type="InterPro" id="IPR037171">
    <property type="entry name" value="NagB/RpiA_transferase-like"/>
</dbReference>
<dbReference type="NCBIfam" id="TIGR01198">
    <property type="entry name" value="pgl"/>
    <property type="match status" value="1"/>
</dbReference>
<keyword evidence="7 9" id="KW-0378">Hydrolase</keyword>
<comment type="pathway">
    <text evidence="3 7">Carbohydrate degradation; pentose phosphate pathway; D-ribulose 5-phosphate from D-glucose 6-phosphate (oxidative stage): step 2/3.</text>
</comment>
<dbReference type="RefSeq" id="WP_343885640.1">
    <property type="nucleotide sequence ID" value="NZ_BAAAKI010000010.1"/>
</dbReference>
<dbReference type="GO" id="GO:0017057">
    <property type="term" value="F:6-phosphogluconolactonase activity"/>
    <property type="evidence" value="ECO:0007669"/>
    <property type="project" value="UniProtKB-EC"/>
</dbReference>
<comment type="function">
    <text evidence="2 7">Hydrolysis of 6-phosphogluconolactone to 6-phosphogluconate.</text>
</comment>
<evidence type="ECO:0000259" key="8">
    <source>
        <dbReference type="Pfam" id="PF01182"/>
    </source>
</evidence>
<comment type="catalytic activity">
    <reaction evidence="1 7">
        <text>6-phospho-D-glucono-1,5-lactone + H2O = 6-phospho-D-gluconate + H(+)</text>
        <dbReference type="Rhea" id="RHEA:12556"/>
        <dbReference type="ChEBI" id="CHEBI:15377"/>
        <dbReference type="ChEBI" id="CHEBI:15378"/>
        <dbReference type="ChEBI" id="CHEBI:57955"/>
        <dbReference type="ChEBI" id="CHEBI:58759"/>
        <dbReference type="EC" id="3.1.1.31"/>
    </reaction>
</comment>